<name>A0A151JPK4_9HYME</name>
<protein>
    <submittedName>
        <fullName evidence="1">Uncharacterized protein</fullName>
    </submittedName>
</protein>
<evidence type="ECO:0000313" key="1">
    <source>
        <dbReference type="EMBL" id="KYN29065.1"/>
    </source>
</evidence>
<dbReference type="EMBL" id="KQ978713">
    <property type="protein sequence ID" value="KYN29065.1"/>
    <property type="molecule type" value="Genomic_DNA"/>
</dbReference>
<feature type="non-terminal residue" evidence="1">
    <location>
        <position position="1"/>
    </location>
</feature>
<proteinExistence type="predicted"/>
<evidence type="ECO:0000313" key="2">
    <source>
        <dbReference type="Proteomes" id="UP000078492"/>
    </source>
</evidence>
<reference evidence="1 2" key="1">
    <citation type="submission" date="2015-09" db="EMBL/GenBank/DDBJ databases">
        <title>Trachymyrmex cornetzi WGS genome.</title>
        <authorList>
            <person name="Nygaard S."/>
            <person name="Hu H."/>
            <person name="Boomsma J."/>
            <person name="Zhang G."/>
        </authorList>
    </citation>
    <scope>NUCLEOTIDE SEQUENCE [LARGE SCALE GENOMIC DNA]</scope>
    <source>
        <strain evidence="1">Tcor2-1</strain>
        <tissue evidence="1">Whole body</tissue>
    </source>
</reference>
<gene>
    <name evidence="1" type="ORF">ALC57_01495</name>
</gene>
<accession>A0A151JPK4</accession>
<organism evidence="1 2">
    <name type="scientific">Trachymyrmex cornetzi</name>
    <dbReference type="NCBI Taxonomy" id="471704"/>
    <lineage>
        <taxon>Eukaryota</taxon>
        <taxon>Metazoa</taxon>
        <taxon>Ecdysozoa</taxon>
        <taxon>Arthropoda</taxon>
        <taxon>Hexapoda</taxon>
        <taxon>Insecta</taxon>
        <taxon>Pterygota</taxon>
        <taxon>Neoptera</taxon>
        <taxon>Endopterygota</taxon>
        <taxon>Hymenoptera</taxon>
        <taxon>Apocrita</taxon>
        <taxon>Aculeata</taxon>
        <taxon>Formicoidea</taxon>
        <taxon>Formicidae</taxon>
        <taxon>Myrmicinae</taxon>
        <taxon>Trachymyrmex</taxon>
    </lineage>
</organism>
<sequence length="83" mass="9181">DASIHSANISSTRLQYETISGVLDLDDRGVCHVPGIRKNVRSVVVNADAIKQPPPLPPPQQQPLQEVEKDVTSWTQFHLNSKI</sequence>
<keyword evidence="2" id="KW-1185">Reference proteome</keyword>
<dbReference type="Proteomes" id="UP000078492">
    <property type="component" value="Unassembled WGS sequence"/>
</dbReference>
<dbReference type="AlphaFoldDB" id="A0A151JPK4"/>